<accession>A0A0B5FGJ2</accession>
<feature type="transmembrane region" description="Helical" evidence="10">
    <location>
        <begin position="445"/>
        <end position="467"/>
    </location>
</feature>
<feature type="transmembrane region" description="Helical" evidence="10">
    <location>
        <begin position="233"/>
        <end position="258"/>
    </location>
</feature>
<dbReference type="GO" id="GO:0008360">
    <property type="term" value="P:regulation of cell shape"/>
    <property type="evidence" value="ECO:0007669"/>
    <property type="project" value="UniProtKB-UniRule"/>
</dbReference>
<evidence type="ECO:0000256" key="10">
    <source>
        <dbReference type="HAMAP-Rule" id="MF_02078"/>
    </source>
</evidence>
<dbReference type="GO" id="GO:0005886">
    <property type="term" value="C:plasma membrane"/>
    <property type="evidence" value="ECO:0007669"/>
    <property type="project" value="UniProtKB-SubCell"/>
</dbReference>
<comment type="function">
    <text evidence="8 10 11">Involved in peptidoglycan biosynthesis. Transports lipid-linked peptidoglycan precursors from the inner to the outer leaflet of the cytoplasmic membrane.</text>
</comment>
<dbReference type="STRING" id="483547.GSUB_07620"/>
<feature type="transmembrane region" description="Helical" evidence="10">
    <location>
        <begin position="317"/>
        <end position="338"/>
    </location>
</feature>
<dbReference type="GO" id="GO:0009252">
    <property type="term" value="P:peptidoglycan biosynthetic process"/>
    <property type="evidence" value="ECO:0007669"/>
    <property type="project" value="UniProtKB-UniRule"/>
</dbReference>
<keyword evidence="6 10" id="KW-1133">Transmembrane helix</keyword>
<keyword evidence="3 10" id="KW-0812">Transmembrane</keyword>
<evidence type="ECO:0000256" key="1">
    <source>
        <dbReference type="ARBA" id="ARBA00004651"/>
    </source>
</evidence>
<keyword evidence="5 10" id="KW-0573">Peptidoglycan synthesis</keyword>
<evidence type="ECO:0000256" key="11">
    <source>
        <dbReference type="PIRNR" id="PIRNR002869"/>
    </source>
</evidence>
<proteinExistence type="inferred from homology"/>
<dbReference type="Pfam" id="PF03023">
    <property type="entry name" value="MurJ"/>
    <property type="match status" value="1"/>
</dbReference>
<dbReference type="PIRSF" id="PIRSF002869">
    <property type="entry name" value="MviN"/>
    <property type="match status" value="1"/>
</dbReference>
<dbReference type="GO" id="GO:0071555">
    <property type="term" value="P:cell wall organization"/>
    <property type="evidence" value="ECO:0007669"/>
    <property type="project" value="UniProtKB-UniRule"/>
</dbReference>
<dbReference type="CDD" id="cd13123">
    <property type="entry name" value="MATE_MurJ_like"/>
    <property type="match status" value="1"/>
</dbReference>
<reference evidence="12 13" key="1">
    <citation type="journal article" date="2015" name="Genome Announc.">
        <title>Genomes of Geoalkalibacter ferrihydriticus Z-0531T and Geoalkalibacter subterraneus Red1T, Two Haloalkaliphilic Metal-Reducing Deltaproteobacteria.</title>
        <authorList>
            <person name="Badalamenti J.P."/>
            <person name="Krajmalnik-Brown R."/>
            <person name="Torres C.I."/>
            <person name="Bond D.R."/>
        </authorList>
    </citation>
    <scope>NUCLEOTIDE SEQUENCE [LARGE SCALE GENOMIC DNA]</scope>
    <source>
        <strain evidence="12 13">Red1</strain>
    </source>
</reference>
<feature type="transmembrane region" description="Helical" evidence="10">
    <location>
        <begin position="192"/>
        <end position="212"/>
    </location>
</feature>
<dbReference type="GO" id="GO:0034204">
    <property type="term" value="P:lipid translocation"/>
    <property type="evidence" value="ECO:0007669"/>
    <property type="project" value="TreeGrafter"/>
</dbReference>
<sequence>MSEKKTISRATGVLGGATLLSRITGLVRDMVVGRIFGAGFATDAFFMAFTLPNLLRRFFAEGSMTAAFVPTFSAVLHNQGVDEARRVARICFTALGTVLLLVTLLGILASPWVVGLIGHGFGDTAGKLLLTDLLNRIMFPYILFAGLLALASGILNVNDHYFTPAVSPVLLNLAMIAGAAWLSPLFDPPIVGVALGVLLGGFLQVLMQWPVLARRGYGLGLDFSFRDPTLRRIAALMVPGIAGVAIYQINVVITRLLASFLPQGSVSYLYYGQRLFEFPQGVFVVSLAQAVLPAMSRQAAAEDLEGLKQSLDFALKLITVVTLPAALGLMLCATPIYSVFFMGGAFDYAAVEQTSLALIAYAPGLFFLGLARVVAPTFYALQDTRTPVVISFWTLVINALLGVALMQFYGHAGLALALTLATCCNAFFLVLALRRKIGPIGIKSLFSCYVRVLVPLAVMAVVVFYMLRLGQWGAADERLRNGLVLGLTVFSGALVYAVSGLVCKVSEINEGWALLRSRLRRKKRR</sequence>
<evidence type="ECO:0000256" key="4">
    <source>
        <dbReference type="ARBA" id="ARBA00022960"/>
    </source>
</evidence>
<protein>
    <recommendedName>
        <fullName evidence="10">Probable lipid II flippase MurJ</fullName>
    </recommendedName>
</protein>
<dbReference type="Proteomes" id="UP000035036">
    <property type="component" value="Chromosome"/>
</dbReference>
<evidence type="ECO:0000256" key="2">
    <source>
        <dbReference type="ARBA" id="ARBA00022475"/>
    </source>
</evidence>
<comment type="subcellular location">
    <subcellularLocation>
        <location evidence="1 10">Cell membrane</location>
        <topology evidence="1 10">Multi-pass membrane protein</topology>
    </subcellularLocation>
</comment>
<dbReference type="GO" id="GO:0015648">
    <property type="term" value="F:lipid-linked peptidoglycan transporter activity"/>
    <property type="evidence" value="ECO:0007669"/>
    <property type="project" value="UniProtKB-UniRule"/>
</dbReference>
<dbReference type="AlphaFoldDB" id="A0A0B5FGJ2"/>
<dbReference type="PANTHER" id="PTHR47019">
    <property type="entry name" value="LIPID II FLIPPASE MURJ"/>
    <property type="match status" value="1"/>
</dbReference>
<feature type="transmembrane region" description="Helical" evidence="10">
    <location>
        <begin position="487"/>
        <end position="515"/>
    </location>
</feature>
<keyword evidence="2 10" id="KW-1003">Cell membrane</keyword>
<dbReference type="OrthoDB" id="9786339at2"/>
<feature type="transmembrane region" description="Helical" evidence="10">
    <location>
        <begin position="278"/>
        <end position="296"/>
    </location>
</feature>
<dbReference type="RefSeq" id="WP_040200056.1">
    <property type="nucleotide sequence ID" value="NZ_CP010311.1"/>
</dbReference>
<keyword evidence="4 10" id="KW-0133">Cell shape</keyword>
<feature type="transmembrane region" description="Helical" evidence="10">
    <location>
        <begin position="169"/>
        <end position="186"/>
    </location>
</feature>
<dbReference type="HAMAP" id="MF_02078">
    <property type="entry name" value="MurJ_MviN"/>
    <property type="match status" value="1"/>
</dbReference>
<feature type="transmembrane region" description="Helical" evidence="10">
    <location>
        <begin position="358"/>
        <end position="381"/>
    </location>
</feature>
<feature type="transmembrane region" description="Helical" evidence="10">
    <location>
        <begin position="388"/>
        <end position="408"/>
    </location>
</feature>
<evidence type="ECO:0000313" key="13">
    <source>
        <dbReference type="Proteomes" id="UP000035036"/>
    </source>
</evidence>
<keyword evidence="7 10" id="KW-0472">Membrane</keyword>
<name>A0A0B5FGJ2_9BACT</name>
<dbReference type="PANTHER" id="PTHR47019:SF1">
    <property type="entry name" value="LIPID II FLIPPASE MURJ"/>
    <property type="match status" value="1"/>
</dbReference>
<evidence type="ECO:0000256" key="8">
    <source>
        <dbReference type="ARBA" id="ARBA00060041"/>
    </source>
</evidence>
<dbReference type="HOGENOM" id="CLU_006797_5_3_7"/>
<dbReference type="KEGG" id="gsb:GSUB_07620"/>
<dbReference type="UniPathway" id="UPA00219"/>
<evidence type="ECO:0000256" key="7">
    <source>
        <dbReference type="ARBA" id="ARBA00023136"/>
    </source>
</evidence>
<evidence type="ECO:0000256" key="3">
    <source>
        <dbReference type="ARBA" id="ARBA00022692"/>
    </source>
</evidence>
<dbReference type="EMBL" id="CP010311">
    <property type="protein sequence ID" value="AJF06438.1"/>
    <property type="molecule type" value="Genomic_DNA"/>
</dbReference>
<comment type="similarity">
    <text evidence="9 10 11">Belongs to the MurJ/MviN family.</text>
</comment>
<keyword evidence="10 11" id="KW-0813">Transport</keyword>
<keyword evidence="10 11" id="KW-0961">Cell wall biogenesis/degradation</keyword>
<comment type="pathway">
    <text evidence="10">Cell wall biogenesis; peptidoglycan biosynthesis.</text>
</comment>
<gene>
    <name evidence="10" type="primary">murJ</name>
    <name evidence="12" type="ORF">GSUB_07620</name>
</gene>
<evidence type="ECO:0000256" key="6">
    <source>
        <dbReference type="ARBA" id="ARBA00022989"/>
    </source>
</evidence>
<evidence type="ECO:0000256" key="9">
    <source>
        <dbReference type="ARBA" id="ARBA00061532"/>
    </source>
</evidence>
<feature type="transmembrane region" description="Helical" evidence="10">
    <location>
        <begin position="92"/>
        <end position="117"/>
    </location>
</feature>
<dbReference type="InterPro" id="IPR051050">
    <property type="entry name" value="Lipid_II_flippase_MurJ/MviN"/>
</dbReference>
<feature type="transmembrane region" description="Helical" evidence="10">
    <location>
        <begin position="137"/>
        <end position="157"/>
    </location>
</feature>
<organism evidence="12 13">
    <name type="scientific">Geoalkalibacter subterraneus</name>
    <dbReference type="NCBI Taxonomy" id="483547"/>
    <lineage>
        <taxon>Bacteria</taxon>
        <taxon>Pseudomonadati</taxon>
        <taxon>Thermodesulfobacteriota</taxon>
        <taxon>Desulfuromonadia</taxon>
        <taxon>Desulfuromonadales</taxon>
        <taxon>Geoalkalibacteraceae</taxon>
        <taxon>Geoalkalibacter</taxon>
    </lineage>
</organism>
<evidence type="ECO:0000256" key="5">
    <source>
        <dbReference type="ARBA" id="ARBA00022984"/>
    </source>
</evidence>
<dbReference type="NCBIfam" id="TIGR01695">
    <property type="entry name" value="murJ_mviN"/>
    <property type="match status" value="1"/>
</dbReference>
<keyword evidence="13" id="KW-1185">Reference proteome</keyword>
<evidence type="ECO:0000313" key="12">
    <source>
        <dbReference type="EMBL" id="AJF06438.1"/>
    </source>
</evidence>
<dbReference type="InterPro" id="IPR004268">
    <property type="entry name" value="MurJ"/>
</dbReference>
<dbReference type="PRINTS" id="PR01806">
    <property type="entry name" value="VIRFACTRMVIN"/>
</dbReference>
<feature type="transmembrane region" description="Helical" evidence="10">
    <location>
        <begin position="414"/>
        <end position="433"/>
    </location>
</feature>